<evidence type="ECO:0000256" key="6">
    <source>
        <dbReference type="SAM" id="MobiDB-lite"/>
    </source>
</evidence>
<feature type="region of interest" description="Disordered" evidence="6">
    <location>
        <begin position="1"/>
        <end position="24"/>
    </location>
</feature>
<feature type="region of interest" description="Disordered" evidence="6">
    <location>
        <begin position="47"/>
        <end position="77"/>
    </location>
</feature>
<dbReference type="InterPro" id="IPR027370">
    <property type="entry name" value="Znf-RING_euk"/>
</dbReference>
<dbReference type="Gene3D" id="3.30.40.10">
    <property type="entry name" value="Zinc/RING finger domain, C3HC4 (zinc finger)"/>
    <property type="match status" value="1"/>
</dbReference>
<dbReference type="InParanoid" id="E4XR16"/>
<keyword evidence="3" id="KW-0862">Zinc</keyword>
<dbReference type="SUPFAM" id="SSF57850">
    <property type="entry name" value="RING/U-box"/>
    <property type="match status" value="1"/>
</dbReference>
<reference evidence="8" key="1">
    <citation type="journal article" date="2010" name="Science">
        <title>Plasticity of animal genome architecture unmasked by rapid evolution of a pelagic tunicate.</title>
        <authorList>
            <person name="Denoeud F."/>
            <person name="Henriet S."/>
            <person name="Mungpakdee S."/>
            <person name="Aury J.M."/>
            <person name="Da Silva C."/>
            <person name="Brinkmann H."/>
            <person name="Mikhaleva J."/>
            <person name="Olsen L.C."/>
            <person name="Jubin C."/>
            <person name="Canestro C."/>
            <person name="Bouquet J.M."/>
            <person name="Danks G."/>
            <person name="Poulain J."/>
            <person name="Campsteijn C."/>
            <person name="Adamski M."/>
            <person name="Cross I."/>
            <person name="Yadetie F."/>
            <person name="Muffato M."/>
            <person name="Louis A."/>
            <person name="Butcher S."/>
            <person name="Tsagkogeorga G."/>
            <person name="Konrad A."/>
            <person name="Singh S."/>
            <person name="Jensen M.F."/>
            <person name="Cong E.H."/>
            <person name="Eikeseth-Otteraa H."/>
            <person name="Noel B."/>
            <person name="Anthouard V."/>
            <person name="Porcel B.M."/>
            <person name="Kachouri-Lafond R."/>
            <person name="Nishino A."/>
            <person name="Ugolini M."/>
            <person name="Chourrout P."/>
            <person name="Nishida H."/>
            <person name="Aasland R."/>
            <person name="Huzurbazar S."/>
            <person name="Westhof E."/>
            <person name="Delsuc F."/>
            <person name="Lehrach H."/>
            <person name="Reinhardt R."/>
            <person name="Weissenbach J."/>
            <person name="Roy S.W."/>
            <person name="Artiguenave F."/>
            <person name="Postlethwait J.H."/>
            <person name="Manak J.R."/>
            <person name="Thompson E.M."/>
            <person name="Jaillon O."/>
            <person name="Du Pasquier L."/>
            <person name="Boudinot P."/>
            <person name="Liberles D.A."/>
            <person name="Volff J.N."/>
            <person name="Philippe H."/>
            <person name="Lenhard B."/>
            <person name="Roest Crollius H."/>
            <person name="Wincker P."/>
            <person name="Chourrout D."/>
        </authorList>
    </citation>
    <scope>NUCLEOTIDE SEQUENCE [LARGE SCALE GENOMIC DNA]</scope>
</reference>
<dbReference type="Pfam" id="PF13445">
    <property type="entry name" value="zf-RING_UBOX"/>
    <property type="match status" value="1"/>
</dbReference>
<dbReference type="InterPro" id="IPR001841">
    <property type="entry name" value="Znf_RING"/>
</dbReference>
<keyword evidence="5" id="KW-0175">Coiled coil</keyword>
<feature type="coiled-coil region" evidence="5">
    <location>
        <begin position="139"/>
        <end position="208"/>
    </location>
</feature>
<dbReference type="OrthoDB" id="6475149at2759"/>
<feature type="domain" description="RING-type" evidence="7">
    <location>
        <begin position="217"/>
        <end position="248"/>
    </location>
</feature>
<evidence type="ECO:0000256" key="3">
    <source>
        <dbReference type="ARBA" id="ARBA00022833"/>
    </source>
</evidence>
<dbReference type="GO" id="GO:0008270">
    <property type="term" value="F:zinc ion binding"/>
    <property type="evidence" value="ECO:0007669"/>
    <property type="project" value="UniProtKB-KW"/>
</dbReference>
<dbReference type="EMBL" id="FN653111">
    <property type="protein sequence ID" value="CBY12252.1"/>
    <property type="molecule type" value="Genomic_DNA"/>
</dbReference>
<protein>
    <recommendedName>
        <fullName evidence="7">RING-type domain-containing protein</fullName>
    </recommendedName>
</protein>
<dbReference type="Proteomes" id="UP000001307">
    <property type="component" value="Unassembled WGS sequence"/>
</dbReference>
<keyword evidence="1" id="KW-0479">Metal-binding</keyword>
<dbReference type="InterPro" id="IPR013083">
    <property type="entry name" value="Znf_RING/FYVE/PHD"/>
</dbReference>
<evidence type="ECO:0000313" key="8">
    <source>
        <dbReference type="EMBL" id="CBY12252.1"/>
    </source>
</evidence>
<name>E4XR16_OIKDI</name>
<evidence type="ECO:0000256" key="1">
    <source>
        <dbReference type="ARBA" id="ARBA00022723"/>
    </source>
</evidence>
<dbReference type="CDD" id="cd16449">
    <property type="entry name" value="RING-HC"/>
    <property type="match status" value="1"/>
</dbReference>
<dbReference type="PROSITE" id="PS00518">
    <property type="entry name" value="ZF_RING_1"/>
    <property type="match status" value="1"/>
</dbReference>
<gene>
    <name evidence="8" type="ORF">GSOID_T00018130001</name>
</gene>
<evidence type="ECO:0000256" key="5">
    <source>
        <dbReference type="SAM" id="Coils"/>
    </source>
</evidence>
<evidence type="ECO:0000256" key="4">
    <source>
        <dbReference type="PROSITE-ProRule" id="PRU00175"/>
    </source>
</evidence>
<sequence>MGRKKTSKKENKEPEILPAKKRRRISLDDDDDIQIVGVEYGNPIKLEANIPKSDQQAKNKNDDGVFTRAEDIPGPSNRNFQFEFGENAEIKPIAQVNREFSQRRQEIMGNLQTSLTEMEDDYNRIAQLTETLHYDRQTKTRVKQEVDELAAEIAEKSAQKEIRDKDLEKVTKRIETNEKTLEAAEERIKSFEVKYKKEEEAANNEEEAGGKVGEYECPICKEICGNEQKQMVCISNCGHRFCKDCVDRVLAPANDRAGRHAEMRARMQRRYLAARNAELDERNELRERRRELLIDRERLLGIQVLGAQPEADPILEEAPRDIYPRYGLNL</sequence>
<accession>E4XR16</accession>
<organism evidence="8">
    <name type="scientific">Oikopleura dioica</name>
    <name type="common">Tunicate</name>
    <dbReference type="NCBI Taxonomy" id="34765"/>
    <lineage>
        <taxon>Eukaryota</taxon>
        <taxon>Metazoa</taxon>
        <taxon>Chordata</taxon>
        <taxon>Tunicata</taxon>
        <taxon>Appendicularia</taxon>
        <taxon>Copelata</taxon>
        <taxon>Oikopleuridae</taxon>
        <taxon>Oikopleura</taxon>
    </lineage>
</organism>
<proteinExistence type="predicted"/>
<dbReference type="PROSITE" id="PS50089">
    <property type="entry name" value="ZF_RING_2"/>
    <property type="match status" value="1"/>
</dbReference>
<keyword evidence="2 4" id="KW-0863">Zinc-finger</keyword>
<keyword evidence="9" id="KW-1185">Reference proteome</keyword>
<feature type="compositionally biased region" description="Basic and acidic residues" evidence="6">
    <location>
        <begin position="55"/>
        <end position="71"/>
    </location>
</feature>
<evidence type="ECO:0000256" key="2">
    <source>
        <dbReference type="ARBA" id="ARBA00022771"/>
    </source>
</evidence>
<evidence type="ECO:0000313" key="9">
    <source>
        <dbReference type="Proteomes" id="UP000001307"/>
    </source>
</evidence>
<dbReference type="AlphaFoldDB" id="E4XR16"/>
<evidence type="ECO:0000259" key="7">
    <source>
        <dbReference type="PROSITE" id="PS50089"/>
    </source>
</evidence>
<dbReference type="InterPro" id="IPR017907">
    <property type="entry name" value="Znf_RING_CS"/>
</dbReference>